<comment type="caution">
    <text evidence="2">The sequence shown here is derived from an EMBL/GenBank/DDBJ whole genome shotgun (WGS) entry which is preliminary data.</text>
</comment>
<keyword evidence="1" id="KW-0472">Membrane</keyword>
<evidence type="ECO:0000256" key="1">
    <source>
        <dbReference type="SAM" id="Phobius"/>
    </source>
</evidence>
<evidence type="ECO:0000313" key="2">
    <source>
        <dbReference type="EMBL" id="RCX13228.1"/>
    </source>
</evidence>
<name>A0A369AY31_9FIRM</name>
<organism evidence="2 3">
    <name type="scientific">Anaerobacterium chartisolvens</name>
    <dbReference type="NCBI Taxonomy" id="1297424"/>
    <lineage>
        <taxon>Bacteria</taxon>
        <taxon>Bacillati</taxon>
        <taxon>Bacillota</taxon>
        <taxon>Clostridia</taxon>
        <taxon>Eubacteriales</taxon>
        <taxon>Oscillospiraceae</taxon>
        <taxon>Anaerobacterium</taxon>
    </lineage>
</organism>
<keyword evidence="3" id="KW-1185">Reference proteome</keyword>
<dbReference type="RefSeq" id="WP_114298645.1">
    <property type="nucleotide sequence ID" value="NZ_QPJT01000018.1"/>
</dbReference>
<evidence type="ECO:0000313" key="3">
    <source>
        <dbReference type="Proteomes" id="UP000253034"/>
    </source>
</evidence>
<keyword evidence="1" id="KW-0812">Transmembrane</keyword>
<keyword evidence="1" id="KW-1133">Transmembrane helix</keyword>
<dbReference type="AlphaFoldDB" id="A0A369AY31"/>
<gene>
    <name evidence="2" type="ORF">DFR58_11846</name>
</gene>
<dbReference type="Proteomes" id="UP000253034">
    <property type="component" value="Unassembled WGS sequence"/>
</dbReference>
<accession>A0A369AY31</accession>
<proteinExistence type="predicted"/>
<dbReference type="EMBL" id="QPJT01000018">
    <property type="protein sequence ID" value="RCX13228.1"/>
    <property type="molecule type" value="Genomic_DNA"/>
</dbReference>
<sequence length="108" mass="12140">MLSDDSKRIVVIKDIHSNIIEEAILILKDRPAARRNRNKDFILSEANMIISRYVEENKGGEAASNKNLKIRKKPLQQKKAPVSLMINVALAASAVLLLFLLSKAIWAF</sequence>
<reference evidence="2 3" key="1">
    <citation type="submission" date="2018-07" db="EMBL/GenBank/DDBJ databases">
        <title>Genomic Encyclopedia of Type Strains, Phase IV (KMG-IV): sequencing the most valuable type-strain genomes for metagenomic binning, comparative biology and taxonomic classification.</title>
        <authorList>
            <person name="Goeker M."/>
        </authorList>
    </citation>
    <scope>NUCLEOTIDE SEQUENCE [LARGE SCALE GENOMIC DNA]</scope>
    <source>
        <strain evidence="2 3">DSM 27016</strain>
    </source>
</reference>
<dbReference type="OrthoDB" id="1739462at2"/>
<protein>
    <submittedName>
        <fullName evidence="2">Uncharacterized protein</fullName>
    </submittedName>
</protein>
<feature type="transmembrane region" description="Helical" evidence="1">
    <location>
        <begin position="82"/>
        <end position="106"/>
    </location>
</feature>